<dbReference type="InterPro" id="IPR036772">
    <property type="entry name" value="SRCR-like_dom_sf"/>
</dbReference>
<dbReference type="InterPro" id="IPR001190">
    <property type="entry name" value="SRCR"/>
</dbReference>
<keyword evidence="5" id="KW-1185">Reference proteome</keyword>
<evidence type="ECO:0000256" key="2">
    <source>
        <dbReference type="SAM" id="SignalP"/>
    </source>
</evidence>
<accession>A0ABQ6N3W6</accession>
<feature type="chain" id="PRO_5046692499" description="SRCR domain-containing protein" evidence="2">
    <location>
        <begin position="18"/>
        <end position="236"/>
    </location>
</feature>
<comment type="caution">
    <text evidence="4">The sequence shown here is derived from an EMBL/GenBank/DDBJ whole genome shotgun (WGS) entry which is preliminary data.</text>
</comment>
<dbReference type="Pfam" id="PF00530">
    <property type="entry name" value="SRCR"/>
    <property type="match status" value="1"/>
</dbReference>
<keyword evidence="1" id="KW-1015">Disulfide bond</keyword>
<feature type="signal peptide" evidence="2">
    <location>
        <begin position="1"/>
        <end position="17"/>
    </location>
</feature>
<dbReference type="Proteomes" id="UP001165060">
    <property type="component" value="Unassembled WGS sequence"/>
</dbReference>
<keyword evidence="2" id="KW-0732">Signal</keyword>
<dbReference type="SMART" id="SM00202">
    <property type="entry name" value="SR"/>
    <property type="match status" value="1"/>
</dbReference>
<dbReference type="SUPFAM" id="SSF56487">
    <property type="entry name" value="SRCR-like"/>
    <property type="match status" value="1"/>
</dbReference>
<dbReference type="EMBL" id="BRYB01000890">
    <property type="protein sequence ID" value="GMI39763.1"/>
    <property type="molecule type" value="Genomic_DNA"/>
</dbReference>
<dbReference type="PROSITE" id="PS50287">
    <property type="entry name" value="SRCR_2"/>
    <property type="match status" value="1"/>
</dbReference>
<organism evidence="4 5">
    <name type="scientific">Tetraparma gracilis</name>
    <dbReference type="NCBI Taxonomy" id="2962635"/>
    <lineage>
        <taxon>Eukaryota</taxon>
        <taxon>Sar</taxon>
        <taxon>Stramenopiles</taxon>
        <taxon>Ochrophyta</taxon>
        <taxon>Bolidophyceae</taxon>
        <taxon>Parmales</taxon>
        <taxon>Triparmaceae</taxon>
        <taxon>Tetraparma</taxon>
    </lineage>
</organism>
<reference evidence="4 5" key="1">
    <citation type="journal article" date="2023" name="Commun. Biol.">
        <title>Genome analysis of Parmales, the sister group of diatoms, reveals the evolutionary specialization of diatoms from phago-mixotrophs to photoautotrophs.</title>
        <authorList>
            <person name="Ban H."/>
            <person name="Sato S."/>
            <person name="Yoshikawa S."/>
            <person name="Yamada K."/>
            <person name="Nakamura Y."/>
            <person name="Ichinomiya M."/>
            <person name="Sato N."/>
            <person name="Blanc-Mathieu R."/>
            <person name="Endo H."/>
            <person name="Kuwata A."/>
            <person name="Ogata H."/>
        </authorList>
    </citation>
    <scope>NUCLEOTIDE SEQUENCE [LARGE SCALE GENOMIC DNA]</scope>
</reference>
<evidence type="ECO:0000256" key="1">
    <source>
        <dbReference type="ARBA" id="ARBA00023157"/>
    </source>
</evidence>
<evidence type="ECO:0000313" key="4">
    <source>
        <dbReference type="EMBL" id="GMI39763.1"/>
    </source>
</evidence>
<proteinExistence type="predicted"/>
<dbReference type="Gene3D" id="3.10.250.10">
    <property type="entry name" value="SRCR-like domain"/>
    <property type="match status" value="1"/>
</dbReference>
<name>A0ABQ6N3W6_9STRA</name>
<evidence type="ECO:0000313" key="5">
    <source>
        <dbReference type="Proteomes" id="UP001165060"/>
    </source>
</evidence>
<sequence>MLLLLVLCVAAASGAEGKRELAASCGVGSGNVIDAVPSGLLLDKSGIRLRSASGSPSFDSEGQVQGRLEVEVGDDWVTFASYGNSFGGAWAARGEEEATVACRQLGNQLGYALVSASKVASENTDDGSGMIYKVACEGTEQALDLCTTFKSWMDDLHHYDVGVSCTFLAPGNECEECAAGTCSDIAGVAGCDDCARGVKSPCCAVEDEDDLSGDASREVVGAVVAIFAIFCTVYCM</sequence>
<protein>
    <recommendedName>
        <fullName evidence="3">SRCR domain-containing protein</fullName>
    </recommendedName>
</protein>
<evidence type="ECO:0000259" key="3">
    <source>
        <dbReference type="PROSITE" id="PS50287"/>
    </source>
</evidence>
<feature type="domain" description="SRCR" evidence="3">
    <location>
        <begin position="47"/>
        <end position="166"/>
    </location>
</feature>
<gene>
    <name evidence="4" type="ORF">TeGR_g654</name>
</gene>